<keyword evidence="2" id="KW-0808">Transferase</keyword>
<protein>
    <recommendedName>
        <fullName evidence="5">Deacetylase sirtuin-type domain-containing protein</fullName>
    </recommendedName>
</protein>
<dbReference type="Gene3D" id="3.40.50.1220">
    <property type="entry name" value="TPP-binding domain"/>
    <property type="match status" value="1"/>
</dbReference>
<dbReference type="InterPro" id="IPR050134">
    <property type="entry name" value="NAD-dep_sirtuin_deacylases"/>
</dbReference>
<comment type="similarity">
    <text evidence="1">Belongs to the sirtuin family. Class I subfamily.</text>
</comment>
<dbReference type="GO" id="GO:0005634">
    <property type="term" value="C:nucleus"/>
    <property type="evidence" value="ECO:0007669"/>
    <property type="project" value="TreeGrafter"/>
</dbReference>
<dbReference type="PANTHER" id="PTHR11085">
    <property type="entry name" value="NAD-DEPENDENT PROTEIN DEACYLASE SIRTUIN-5, MITOCHONDRIAL-RELATED"/>
    <property type="match status" value="1"/>
</dbReference>
<dbReference type="PANTHER" id="PTHR11085:SF10">
    <property type="entry name" value="NAD-DEPENDENT PROTEIN DEACYLASE SIRTUIN-5, MITOCHONDRIAL-RELATED"/>
    <property type="match status" value="1"/>
</dbReference>
<reference evidence="6 7" key="1">
    <citation type="journal article" date="2012" name="PLoS Pathog.">
        <title>Diverse lifestyles and strategies of plant pathogenesis encoded in the genomes of eighteen Dothideomycetes fungi.</title>
        <authorList>
            <person name="Ohm R.A."/>
            <person name="Feau N."/>
            <person name="Henrissat B."/>
            <person name="Schoch C.L."/>
            <person name="Horwitz B.A."/>
            <person name="Barry K.W."/>
            <person name="Condon B.J."/>
            <person name="Copeland A.C."/>
            <person name="Dhillon B."/>
            <person name="Glaser F."/>
            <person name="Hesse C.N."/>
            <person name="Kosti I."/>
            <person name="LaButti K."/>
            <person name="Lindquist E.A."/>
            <person name="Lucas S."/>
            <person name="Salamov A.A."/>
            <person name="Bradshaw R.E."/>
            <person name="Ciuffetti L."/>
            <person name="Hamelin R.C."/>
            <person name="Kema G.H.J."/>
            <person name="Lawrence C."/>
            <person name="Scott J.A."/>
            <person name="Spatafora J.W."/>
            <person name="Turgeon B.G."/>
            <person name="de Wit P.J.G.M."/>
            <person name="Zhong S."/>
            <person name="Goodwin S.B."/>
            <person name="Grigoriev I.V."/>
        </authorList>
    </citation>
    <scope>NUCLEOTIDE SEQUENCE [LARGE SCALE GENOMIC DNA]</scope>
    <source>
        <strain evidence="7">C5 / ATCC 48332 / race O</strain>
    </source>
</reference>
<dbReference type="SUPFAM" id="SSF52467">
    <property type="entry name" value="DHS-like NAD/FAD-binding domain"/>
    <property type="match status" value="1"/>
</dbReference>
<keyword evidence="3" id="KW-0520">NAD</keyword>
<dbReference type="InterPro" id="IPR029035">
    <property type="entry name" value="DHS-like_NAD/FAD-binding_dom"/>
</dbReference>
<gene>
    <name evidence="6" type="ORF">COCHEDRAFT_1078222</name>
</gene>
<evidence type="ECO:0000256" key="1">
    <source>
        <dbReference type="ARBA" id="ARBA00006924"/>
    </source>
</evidence>
<comment type="caution">
    <text evidence="4">Lacks conserved residue(s) required for the propagation of feature annotation.</text>
</comment>
<evidence type="ECO:0000256" key="4">
    <source>
        <dbReference type="PROSITE-ProRule" id="PRU00236"/>
    </source>
</evidence>
<dbReference type="Proteomes" id="UP000016936">
    <property type="component" value="Unassembled WGS sequence"/>
</dbReference>
<dbReference type="GO" id="GO:0070403">
    <property type="term" value="F:NAD+ binding"/>
    <property type="evidence" value="ECO:0007669"/>
    <property type="project" value="InterPro"/>
</dbReference>
<dbReference type="InterPro" id="IPR003000">
    <property type="entry name" value="Sirtuin"/>
</dbReference>
<dbReference type="AlphaFoldDB" id="M2TLP6"/>
<dbReference type="HOGENOM" id="CLU_2020660_0_0_1"/>
<evidence type="ECO:0000256" key="2">
    <source>
        <dbReference type="ARBA" id="ARBA00022679"/>
    </source>
</evidence>
<evidence type="ECO:0000256" key="3">
    <source>
        <dbReference type="ARBA" id="ARBA00023027"/>
    </source>
</evidence>
<feature type="non-terminal residue" evidence="6">
    <location>
        <position position="1"/>
    </location>
</feature>
<dbReference type="GO" id="GO:0017136">
    <property type="term" value="F:histone deacetylase activity, NAD-dependent"/>
    <property type="evidence" value="ECO:0007669"/>
    <property type="project" value="TreeGrafter"/>
</dbReference>
<dbReference type="InterPro" id="IPR026591">
    <property type="entry name" value="Sirtuin_cat_small_dom_sf"/>
</dbReference>
<evidence type="ECO:0000313" key="6">
    <source>
        <dbReference type="EMBL" id="EMD87424.1"/>
    </source>
</evidence>
<accession>M2TLP6</accession>
<feature type="non-terminal residue" evidence="6">
    <location>
        <position position="123"/>
    </location>
</feature>
<sequence>EVPFLLSLSNTDHEARSVALSDLPHCPQCANLLRPGVVWFGERLAAGTPDSVDEWMSKEHIDLVIAAGTSLQVFPAAEWVSTARAYGASLAIIDAGDHEIVEEFDEKYWFFKGNIAFVLPKIV</sequence>
<evidence type="ECO:0000313" key="7">
    <source>
        <dbReference type="Proteomes" id="UP000016936"/>
    </source>
</evidence>
<dbReference type="OrthoDB" id="424302at2759"/>
<dbReference type="PROSITE" id="PS50305">
    <property type="entry name" value="SIRTUIN"/>
    <property type="match status" value="1"/>
</dbReference>
<name>M2TLP6_COCH5</name>
<dbReference type="Pfam" id="PF02146">
    <property type="entry name" value="SIR2"/>
    <property type="match status" value="1"/>
</dbReference>
<evidence type="ECO:0000259" key="5">
    <source>
        <dbReference type="PROSITE" id="PS50305"/>
    </source>
</evidence>
<dbReference type="STRING" id="701091.M2TLP6"/>
<keyword evidence="7" id="KW-1185">Reference proteome</keyword>
<feature type="domain" description="Deacetylase sirtuin-type" evidence="5">
    <location>
        <begin position="1"/>
        <end position="123"/>
    </location>
</feature>
<proteinExistence type="inferred from homology"/>
<dbReference type="Gene3D" id="3.30.1600.10">
    <property type="entry name" value="SIR2/SIRT2 'Small Domain"/>
    <property type="match status" value="1"/>
</dbReference>
<dbReference type="EMBL" id="KB445582">
    <property type="protein sequence ID" value="EMD87424.1"/>
    <property type="molecule type" value="Genomic_DNA"/>
</dbReference>
<reference evidence="7" key="2">
    <citation type="journal article" date="2013" name="PLoS Genet.">
        <title>Comparative genome structure, secondary metabolite, and effector coding capacity across Cochliobolus pathogens.</title>
        <authorList>
            <person name="Condon B.J."/>
            <person name="Leng Y."/>
            <person name="Wu D."/>
            <person name="Bushley K.E."/>
            <person name="Ohm R.A."/>
            <person name="Otillar R."/>
            <person name="Martin J."/>
            <person name="Schackwitz W."/>
            <person name="Grimwood J."/>
            <person name="MohdZainudin N."/>
            <person name="Xue C."/>
            <person name="Wang R."/>
            <person name="Manning V.A."/>
            <person name="Dhillon B."/>
            <person name="Tu Z.J."/>
            <person name="Steffenson B.J."/>
            <person name="Salamov A."/>
            <person name="Sun H."/>
            <person name="Lowry S."/>
            <person name="LaButti K."/>
            <person name="Han J."/>
            <person name="Copeland A."/>
            <person name="Lindquist E."/>
            <person name="Barry K."/>
            <person name="Schmutz J."/>
            <person name="Baker S.E."/>
            <person name="Ciuffetti L.M."/>
            <person name="Grigoriev I.V."/>
            <person name="Zhong S."/>
            <person name="Turgeon B.G."/>
        </authorList>
    </citation>
    <scope>NUCLEOTIDE SEQUENCE [LARGE SCALE GENOMIC DNA]</scope>
    <source>
        <strain evidence="7">C5 / ATCC 48332 / race O</strain>
    </source>
</reference>
<organism evidence="6 7">
    <name type="scientific">Cochliobolus heterostrophus (strain C5 / ATCC 48332 / race O)</name>
    <name type="common">Southern corn leaf blight fungus</name>
    <name type="synonym">Bipolaris maydis</name>
    <dbReference type="NCBI Taxonomy" id="701091"/>
    <lineage>
        <taxon>Eukaryota</taxon>
        <taxon>Fungi</taxon>
        <taxon>Dikarya</taxon>
        <taxon>Ascomycota</taxon>
        <taxon>Pezizomycotina</taxon>
        <taxon>Dothideomycetes</taxon>
        <taxon>Pleosporomycetidae</taxon>
        <taxon>Pleosporales</taxon>
        <taxon>Pleosporineae</taxon>
        <taxon>Pleosporaceae</taxon>
        <taxon>Bipolaris</taxon>
    </lineage>
</organism>
<dbReference type="InterPro" id="IPR026590">
    <property type="entry name" value="Ssirtuin_cat_dom"/>
</dbReference>